<evidence type="ECO:0000256" key="7">
    <source>
        <dbReference type="ARBA" id="ARBA00023136"/>
    </source>
</evidence>
<comment type="function">
    <text evidence="12">Receptor for adenosine. The activity of this receptor is mediated by G proteins which inhibit adenylyl cyclase.</text>
</comment>
<dbReference type="InterPro" id="IPR000276">
    <property type="entry name" value="GPCR_Rhodpsn"/>
</dbReference>
<dbReference type="SMART" id="SM01381">
    <property type="entry name" value="7TM_GPCR_Srsx"/>
    <property type="match status" value="1"/>
</dbReference>
<keyword evidence="8 12" id="KW-1015">Disulfide bond</keyword>
<keyword evidence="5 12" id="KW-1133">Transmembrane helix</keyword>
<evidence type="ECO:0000256" key="11">
    <source>
        <dbReference type="ARBA" id="ARBA00023224"/>
    </source>
</evidence>
<evidence type="ECO:0000256" key="8">
    <source>
        <dbReference type="ARBA" id="ARBA00023157"/>
    </source>
</evidence>
<comment type="similarity">
    <text evidence="12">Belongs to the G-protein coupled receptor 1 family.</text>
</comment>
<feature type="transmembrane region" description="Helical" evidence="12">
    <location>
        <begin position="161"/>
        <end position="182"/>
    </location>
</feature>
<evidence type="ECO:0000256" key="1">
    <source>
        <dbReference type="ARBA" id="ARBA00004651"/>
    </source>
</evidence>
<protein>
    <recommendedName>
        <fullName evidence="2 12">Adenosine receptor A3</fullName>
    </recommendedName>
</protein>
<dbReference type="PRINTS" id="PR00555">
    <property type="entry name" value="ADENOSINEA3R"/>
</dbReference>
<keyword evidence="10 12" id="KW-0325">Glycoprotein</keyword>
<dbReference type="CDD" id="cd14968">
    <property type="entry name" value="7tmA_Adenosine_R"/>
    <property type="match status" value="1"/>
</dbReference>
<dbReference type="InterPro" id="IPR017452">
    <property type="entry name" value="GPCR_Rhodpsn_7TM"/>
</dbReference>
<dbReference type="Pfam" id="PF00001">
    <property type="entry name" value="7tm_1"/>
    <property type="match status" value="1"/>
</dbReference>
<evidence type="ECO:0000256" key="6">
    <source>
        <dbReference type="ARBA" id="ARBA00023040"/>
    </source>
</evidence>
<dbReference type="PANTHER" id="PTHR24246:SF54">
    <property type="entry name" value="ADENOSINE RECEPTOR A1-RELATED"/>
    <property type="match status" value="1"/>
</dbReference>
<dbReference type="AlphaFoldDB" id="A0A9Q1FZC0"/>
<feature type="transmembrane region" description="Helical" evidence="12">
    <location>
        <begin position="6"/>
        <end position="30"/>
    </location>
</feature>
<dbReference type="Proteomes" id="UP001152622">
    <property type="component" value="Chromosome 3"/>
</dbReference>
<dbReference type="PROSITE" id="PS00237">
    <property type="entry name" value="G_PROTEIN_RECEP_F1_1"/>
    <property type="match status" value="1"/>
</dbReference>
<reference evidence="15" key="1">
    <citation type="journal article" date="2023" name="Science">
        <title>Genome structures resolve the early diversification of teleost fishes.</title>
        <authorList>
            <person name="Parey E."/>
            <person name="Louis A."/>
            <person name="Montfort J."/>
            <person name="Bouchez O."/>
            <person name="Roques C."/>
            <person name="Iampietro C."/>
            <person name="Lluch J."/>
            <person name="Castinel A."/>
            <person name="Donnadieu C."/>
            <person name="Desvignes T."/>
            <person name="Floi Bucao C."/>
            <person name="Jouanno E."/>
            <person name="Wen M."/>
            <person name="Mejri S."/>
            <person name="Dirks R."/>
            <person name="Jansen H."/>
            <person name="Henkel C."/>
            <person name="Chen W.J."/>
            <person name="Zahm M."/>
            <person name="Cabau C."/>
            <person name="Klopp C."/>
            <person name="Thompson A.W."/>
            <person name="Robinson-Rechavi M."/>
            <person name="Braasch I."/>
            <person name="Lecointre G."/>
            <person name="Bobe J."/>
            <person name="Postlethwait J.H."/>
            <person name="Berthelot C."/>
            <person name="Roest Crollius H."/>
            <person name="Guiguen Y."/>
        </authorList>
    </citation>
    <scope>NUCLEOTIDE SEQUENCE</scope>
    <source>
        <strain evidence="15">WJC10195</strain>
    </source>
</reference>
<keyword evidence="16" id="KW-1185">Reference proteome</keyword>
<gene>
    <name evidence="15" type="ORF">SKAU_G00104050</name>
</gene>
<proteinExistence type="inferred from homology"/>
<keyword evidence="6 12" id="KW-0297">G-protein coupled receptor</keyword>
<evidence type="ECO:0000256" key="2">
    <source>
        <dbReference type="ARBA" id="ARBA00021738"/>
    </source>
</evidence>
<evidence type="ECO:0000256" key="13">
    <source>
        <dbReference type="SAM" id="MobiDB-lite"/>
    </source>
</evidence>
<feature type="transmembrane region" description="Helical" evidence="12">
    <location>
        <begin position="246"/>
        <end position="267"/>
    </location>
</feature>
<evidence type="ECO:0000313" key="16">
    <source>
        <dbReference type="Proteomes" id="UP001152622"/>
    </source>
</evidence>
<dbReference type="Gene3D" id="1.20.1070.10">
    <property type="entry name" value="Rhodopsin 7-helix transmembrane proteins"/>
    <property type="match status" value="1"/>
</dbReference>
<feature type="transmembrane region" description="Helical" evidence="12">
    <location>
        <begin position="217"/>
        <end position="240"/>
    </location>
</feature>
<sequence length="317" mass="35874">MTFQEVYIALEVLVALACCLGNLLVVWAVFMNRSLRQPTFCFVGSLAVADFLVGAVAIPVAILVDGKISSFYGCLFFSCVLLVLTQSSVLSMLAIAVDRYLRVHIPFRYKSIVTQRRSWVAVALCWFLACILGFTPFLGWHKPKKESQNSYGFRDVIDMSYMIYFNFFGCILAPLVAMILLYGHLFWSIRKHLQDNTASSRECSAYYLKERNLAQSLALVLILFAICWLPLHAMNCIYYFDGKNQLFYVGILLSHAHSALNPIVYAFKIRKFQNAYLGIWRRYFLCRGEEGPQSEPSPDNLGSTSASRSDRMVGGGM</sequence>
<dbReference type="PANTHER" id="PTHR24246">
    <property type="entry name" value="OLFACTORY RECEPTOR AND ADENOSINE RECEPTOR"/>
    <property type="match status" value="1"/>
</dbReference>
<dbReference type="InterPro" id="IPR001634">
    <property type="entry name" value="Adenosn_rcpt"/>
</dbReference>
<dbReference type="OrthoDB" id="9445642at2759"/>
<feature type="transmembrane region" description="Helical" evidence="12">
    <location>
        <begin position="118"/>
        <end position="141"/>
    </location>
</feature>
<dbReference type="PROSITE" id="PS50262">
    <property type="entry name" value="G_PROTEIN_RECEP_F1_2"/>
    <property type="match status" value="1"/>
</dbReference>
<feature type="transmembrane region" description="Helical" evidence="12">
    <location>
        <begin position="70"/>
        <end position="97"/>
    </location>
</feature>
<evidence type="ECO:0000256" key="3">
    <source>
        <dbReference type="ARBA" id="ARBA00022475"/>
    </source>
</evidence>
<keyword evidence="3 12" id="KW-1003">Cell membrane</keyword>
<dbReference type="PRINTS" id="PR00237">
    <property type="entry name" value="GPCRRHODOPSN"/>
</dbReference>
<keyword evidence="11 12" id="KW-0807">Transducer</keyword>
<evidence type="ECO:0000256" key="9">
    <source>
        <dbReference type="ARBA" id="ARBA00023170"/>
    </source>
</evidence>
<evidence type="ECO:0000256" key="5">
    <source>
        <dbReference type="ARBA" id="ARBA00022989"/>
    </source>
</evidence>
<name>A0A9Q1FZC0_SYNKA</name>
<dbReference type="GO" id="GO:0005886">
    <property type="term" value="C:plasma membrane"/>
    <property type="evidence" value="ECO:0007669"/>
    <property type="project" value="UniProtKB-SubCell"/>
</dbReference>
<dbReference type="EMBL" id="JAINUF010000003">
    <property type="protein sequence ID" value="KAJ8370377.1"/>
    <property type="molecule type" value="Genomic_DNA"/>
</dbReference>
<comment type="caution">
    <text evidence="15">The sequence shown here is derived from an EMBL/GenBank/DDBJ whole genome shotgun (WGS) entry which is preliminary data.</text>
</comment>
<keyword evidence="9 12" id="KW-0675">Receptor</keyword>
<dbReference type="GO" id="GO:0045202">
    <property type="term" value="C:synapse"/>
    <property type="evidence" value="ECO:0007669"/>
    <property type="project" value="TreeGrafter"/>
</dbReference>
<feature type="region of interest" description="Disordered" evidence="13">
    <location>
        <begin position="291"/>
        <end position="317"/>
    </location>
</feature>
<feature type="compositionally biased region" description="Polar residues" evidence="13">
    <location>
        <begin position="294"/>
        <end position="307"/>
    </location>
</feature>
<dbReference type="GO" id="GO:0001609">
    <property type="term" value="F:G protein-coupled adenosine receptor activity"/>
    <property type="evidence" value="ECO:0007669"/>
    <property type="project" value="UniProtKB-UniRule"/>
</dbReference>
<evidence type="ECO:0000259" key="14">
    <source>
        <dbReference type="PROSITE" id="PS50262"/>
    </source>
</evidence>
<dbReference type="GO" id="GO:0030425">
    <property type="term" value="C:dendrite"/>
    <property type="evidence" value="ECO:0007669"/>
    <property type="project" value="TreeGrafter"/>
</dbReference>
<evidence type="ECO:0000256" key="12">
    <source>
        <dbReference type="RuleBase" id="RU201114"/>
    </source>
</evidence>
<feature type="transmembrane region" description="Helical" evidence="12">
    <location>
        <begin position="42"/>
        <end position="64"/>
    </location>
</feature>
<evidence type="ECO:0000313" key="15">
    <source>
        <dbReference type="EMBL" id="KAJ8370377.1"/>
    </source>
</evidence>
<accession>A0A9Q1FZC0</accession>
<comment type="subcellular location">
    <subcellularLocation>
        <location evidence="1 12">Cell membrane</location>
        <topology evidence="1 12">Multi-pass membrane protein</topology>
    </subcellularLocation>
</comment>
<keyword evidence="7 12" id="KW-0472">Membrane</keyword>
<evidence type="ECO:0000256" key="10">
    <source>
        <dbReference type="ARBA" id="ARBA00023180"/>
    </source>
</evidence>
<organism evidence="15 16">
    <name type="scientific">Synaphobranchus kaupii</name>
    <name type="common">Kaup's arrowtooth eel</name>
    <dbReference type="NCBI Taxonomy" id="118154"/>
    <lineage>
        <taxon>Eukaryota</taxon>
        <taxon>Metazoa</taxon>
        <taxon>Chordata</taxon>
        <taxon>Craniata</taxon>
        <taxon>Vertebrata</taxon>
        <taxon>Euteleostomi</taxon>
        <taxon>Actinopterygii</taxon>
        <taxon>Neopterygii</taxon>
        <taxon>Teleostei</taxon>
        <taxon>Anguilliformes</taxon>
        <taxon>Synaphobranchidae</taxon>
        <taxon>Synaphobranchus</taxon>
    </lineage>
</organism>
<feature type="domain" description="G-protein coupled receptors family 1 profile" evidence="14">
    <location>
        <begin position="21"/>
        <end position="265"/>
    </location>
</feature>
<dbReference type="PRINTS" id="PR00424">
    <property type="entry name" value="ADENOSINER"/>
</dbReference>
<keyword evidence="4 12" id="KW-0812">Transmembrane</keyword>
<dbReference type="InterPro" id="IPR000466">
    <property type="entry name" value="Adeno_A3_rcpt"/>
</dbReference>
<dbReference type="SUPFAM" id="SSF81321">
    <property type="entry name" value="Family A G protein-coupled receptor-like"/>
    <property type="match status" value="1"/>
</dbReference>
<evidence type="ECO:0000256" key="4">
    <source>
        <dbReference type="ARBA" id="ARBA00022692"/>
    </source>
</evidence>